<gene>
    <name evidence="1" type="ORF">C1I98_32790</name>
</gene>
<keyword evidence="2" id="KW-1185">Reference proteome</keyword>
<dbReference type="AlphaFoldDB" id="A0A2W2FV38"/>
<organism evidence="1 2">
    <name type="scientific">Spongiactinospora gelatinilytica</name>
    <dbReference type="NCBI Taxonomy" id="2666298"/>
    <lineage>
        <taxon>Bacteria</taxon>
        <taxon>Bacillati</taxon>
        <taxon>Actinomycetota</taxon>
        <taxon>Actinomycetes</taxon>
        <taxon>Streptosporangiales</taxon>
        <taxon>Streptosporangiaceae</taxon>
        <taxon>Spongiactinospora</taxon>
    </lineage>
</organism>
<evidence type="ECO:0008006" key="3">
    <source>
        <dbReference type="Google" id="ProtNLM"/>
    </source>
</evidence>
<comment type="caution">
    <text evidence="1">The sequence shown here is derived from an EMBL/GenBank/DDBJ whole genome shotgun (WGS) entry which is preliminary data.</text>
</comment>
<dbReference type="Proteomes" id="UP000248544">
    <property type="component" value="Unassembled WGS sequence"/>
</dbReference>
<dbReference type="RefSeq" id="WP_111171232.1">
    <property type="nucleotide sequence ID" value="NZ_POUA01000398.1"/>
</dbReference>
<proteinExistence type="predicted"/>
<accession>A0A2W2FV38</accession>
<sequence>MAVLVAGTQPSGQRMCEQKYDGIAGVHAKDGTLKIVPPTQIRFADVTGGGRDDYLLIGWTGVTHAWLNRLPPSYFKTFHP</sequence>
<name>A0A2W2FV38_9ACTN</name>
<evidence type="ECO:0000313" key="1">
    <source>
        <dbReference type="EMBL" id="PZG28438.1"/>
    </source>
</evidence>
<dbReference type="EMBL" id="POUA01000398">
    <property type="protein sequence ID" value="PZG28438.1"/>
    <property type="molecule type" value="Genomic_DNA"/>
</dbReference>
<evidence type="ECO:0000313" key="2">
    <source>
        <dbReference type="Proteomes" id="UP000248544"/>
    </source>
</evidence>
<protein>
    <recommendedName>
        <fullName evidence="3">VCBS repeat-containing protein</fullName>
    </recommendedName>
</protein>
<reference evidence="1 2" key="1">
    <citation type="submission" date="2018-01" db="EMBL/GenBank/DDBJ databases">
        <title>Draft genome sequence of Sphaerisporangium sp. 7K107.</title>
        <authorList>
            <person name="Sahin N."/>
            <person name="Saygin H."/>
            <person name="Ay H."/>
        </authorList>
    </citation>
    <scope>NUCLEOTIDE SEQUENCE [LARGE SCALE GENOMIC DNA]</scope>
    <source>
        <strain evidence="1 2">7K107</strain>
    </source>
</reference>